<gene>
    <name evidence="1" type="ORF">HNQ71_004553</name>
</gene>
<dbReference type="AlphaFoldDB" id="A0A841PU30"/>
<accession>A0A841PU30</accession>
<organism evidence="1 2">
    <name type="scientific">Mesorhizobium sangaii</name>
    <dbReference type="NCBI Taxonomy" id="505389"/>
    <lineage>
        <taxon>Bacteria</taxon>
        <taxon>Pseudomonadati</taxon>
        <taxon>Pseudomonadota</taxon>
        <taxon>Alphaproteobacteria</taxon>
        <taxon>Hyphomicrobiales</taxon>
        <taxon>Phyllobacteriaceae</taxon>
        <taxon>Mesorhizobium</taxon>
    </lineage>
</organism>
<sequence>MAAKLLDWSTDVRDAIARLGKPGLVFPFSKAAPLVDYLASRMVVPRSELLDRAMQINGSDAENFLASTLANVTMAIHHKGAVPDPGGWYFHDADLDMYVLDRGFSAAWRSARS</sequence>
<comment type="caution">
    <text evidence="1">The sequence shown here is derived from an EMBL/GenBank/DDBJ whole genome shotgun (WGS) entry which is preliminary data.</text>
</comment>
<evidence type="ECO:0000313" key="2">
    <source>
        <dbReference type="Proteomes" id="UP000556329"/>
    </source>
</evidence>
<reference evidence="1 2" key="1">
    <citation type="submission" date="2020-08" db="EMBL/GenBank/DDBJ databases">
        <title>Genomic Encyclopedia of Type Strains, Phase IV (KMG-IV): sequencing the most valuable type-strain genomes for metagenomic binning, comparative biology and taxonomic classification.</title>
        <authorList>
            <person name="Goeker M."/>
        </authorList>
    </citation>
    <scope>NUCLEOTIDE SEQUENCE [LARGE SCALE GENOMIC DNA]</scope>
    <source>
        <strain evidence="1 2">DSM 100039</strain>
    </source>
</reference>
<protein>
    <submittedName>
        <fullName evidence="1">Uncharacterized protein</fullName>
    </submittedName>
</protein>
<dbReference type="RefSeq" id="WP_184874761.1">
    <property type="nucleotide sequence ID" value="NZ_JACHEF010000004.1"/>
</dbReference>
<evidence type="ECO:0000313" key="1">
    <source>
        <dbReference type="EMBL" id="MBB6411865.1"/>
    </source>
</evidence>
<name>A0A841PU30_9HYPH</name>
<dbReference type="EMBL" id="JACHEF010000004">
    <property type="protein sequence ID" value="MBB6411865.1"/>
    <property type="molecule type" value="Genomic_DNA"/>
</dbReference>
<proteinExistence type="predicted"/>
<dbReference type="Proteomes" id="UP000556329">
    <property type="component" value="Unassembled WGS sequence"/>
</dbReference>
<keyword evidence="2" id="KW-1185">Reference proteome</keyword>